<dbReference type="Proteomes" id="UP001189663">
    <property type="component" value="Unassembled WGS sequence"/>
</dbReference>
<proteinExistence type="predicted"/>
<comment type="caution">
    <text evidence="1">The sequence shown here is derived from an EMBL/GenBank/DDBJ whole genome shotgun (WGS) entry which is preliminary data.</text>
</comment>
<sequence length="45" mass="4888">MIATVGVMGLLQINSTSVLLHRDARAVRLLRISRPVGEPALEAFD</sequence>
<evidence type="ECO:0000313" key="1">
    <source>
        <dbReference type="EMBL" id="CAJ0773808.1"/>
    </source>
</evidence>
<organism evidence="1 2">
    <name type="scientific">Ralstonia holmesii</name>
    <dbReference type="NCBI Taxonomy" id="3058602"/>
    <lineage>
        <taxon>Bacteria</taxon>
        <taxon>Pseudomonadati</taxon>
        <taxon>Pseudomonadota</taxon>
        <taxon>Betaproteobacteria</taxon>
        <taxon>Burkholderiales</taxon>
        <taxon>Burkholderiaceae</taxon>
        <taxon>Ralstonia</taxon>
    </lineage>
</organism>
<keyword evidence="2" id="KW-1185">Reference proteome</keyword>
<protein>
    <submittedName>
        <fullName evidence="1">Uncharacterized protein</fullName>
    </submittedName>
</protein>
<accession>A0ABC8Q4G2</accession>
<dbReference type="EMBL" id="CATZAT010000001">
    <property type="protein sequence ID" value="CAJ0773808.1"/>
    <property type="molecule type" value="Genomic_DNA"/>
</dbReference>
<gene>
    <name evidence="1" type="ORF">LMG18096_00045</name>
</gene>
<dbReference type="AlphaFoldDB" id="A0ABC8Q4G2"/>
<evidence type="ECO:0000313" key="2">
    <source>
        <dbReference type="Proteomes" id="UP001189663"/>
    </source>
</evidence>
<name>A0ABC8Q4G2_9RALS</name>
<reference evidence="1 2" key="1">
    <citation type="submission" date="2023-07" db="EMBL/GenBank/DDBJ databases">
        <authorList>
            <person name="Peeters C."/>
        </authorList>
    </citation>
    <scope>NUCLEOTIDE SEQUENCE [LARGE SCALE GENOMIC DNA]</scope>
    <source>
        <strain evidence="1 2">LMG 18096</strain>
    </source>
</reference>